<evidence type="ECO:0000259" key="4">
    <source>
        <dbReference type="Pfam" id="PF23925"/>
    </source>
</evidence>
<dbReference type="Pfam" id="PF23925">
    <property type="entry name" value="A-sol_ELP1"/>
    <property type="match status" value="2"/>
</dbReference>
<evidence type="ECO:0000313" key="6">
    <source>
        <dbReference type="EMBL" id="GJQ10867.1"/>
    </source>
</evidence>
<dbReference type="InterPro" id="IPR036322">
    <property type="entry name" value="WD40_repeat_dom_sf"/>
</dbReference>
<keyword evidence="1" id="KW-0539">Nucleus</keyword>
<reference evidence="6" key="2">
    <citation type="submission" date="2022-01" db="EMBL/GenBank/DDBJ databases">
        <authorList>
            <person name="Hirooka S."/>
            <person name="Miyagishima S.Y."/>
        </authorList>
    </citation>
    <scope>NUCLEOTIDE SEQUENCE</scope>
    <source>
        <strain evidence="6">NBRC 102759</strain>
    </source>
</reference>
<protein>
    <recommendedName>
        <fullName evidence="1">Elongator complex protein 1</fullName>
    </recommendedName>
</protein>
<evidence type="ECO:0000256" key="2">
    <source>
        <dbReference type="SAM" id="MobiDB-lite"/>
    </source>
</evidence>
<evidence type="ECO:0000259" key="5">
    <source>
        <dbReference type="Pfam" id="PF23936"/>
    </source>
</evidence>
<dbReference type="EMBL" id="BQMJ01000019">
    <property type="protein sequence ID" value="GJQ10867.1"/>
    <property type="molecule type" value="Genomic_DNA"/>
</dbReference>
<comment type="subcellular location">
    <subcellularLocation>
        <location evidence="1">Cytoplasm</location>
    </subcellularLocation>
    <subcellularLocation>
        <location evidence="1">Nucleus</location>
    </subcellularLocation>
</comment>
<dbReference type="GO" id="GO:0002926">
    <property type="term" value="P:tRNA wobble base 5-methoxycarbonylmethyl-2-thiouridinylation"/>
    <property type="evidence" value="ECO:0007669"/>
    <property type="project" value="TreeGrafter"/>
</dbReference>
<feature type="domain" description="ELP1 alpha-solenoid" evidence="4">
    <location>
        <begin position="841"/>
        <end position="948"/>
    </location>
</feature>
<feature type="compositionally biased region" description="Basic residues" evidence="2">
    <location>
        <begin position="1252"/>
        <end position="1267"/>
    </location>
</feature>
<dbReference type="GO" id="GO:0005829">
    <property type="term" value="C:cytosol"/>
    <property type="evidence" value="ECO:0007669"/>
    <property type="project" value="TreeGrafter"/>
</dbReference>
<name>A0A9C7UPU5_9RHOD</name>
<dbReference type="InterPro" id="IPR056169">
    <property type="entry name" value="HB_ELP1"/>
</dbReference>
<dbReference type="Pfam" id="PF04762">
    <property type="entry name" value="Beta-prop_ELP1_1st"/>
    <property type="match status" value="2"/>
</dbReference>
<comment type="function">
    <text evidence="1">Component of the elongator complex which is required for multiple tRNA modifications, including mcm5U (5-methoxycarbonylmethyl uridine), mcm5s2U (5-methoxycarbonylmethyl-2-thiouridine), and ncm5U (5-carbamoylmethyl uridine). The elongator complex catalyzes formation of carboxymethyluridine in the wobble base at position 34 in tRNAs.</text>
</comment>
<dbReference type="GO" id="GO:0000049">
    <property type="term" value="F:tRNA binding"/>
    <property type="evidence" value="ECO:0007669"/>
    <property type="project" value="TreeGrafter"/>
</dbReference>
<dbReference type="InterPro" id="IPR056164">
    <property type="entry name" value="Beta-prop_ELP1_1st"/>
</dbReference>
<dbReference type="PANTHER" id="PTHR12747:SF0">
    <property type="entry name" value="ELONGATOR COMPLEX PROTEIN 1"/>
    <property type="match status" value="1"/>
</dbReference>
<feature type="region of interest" description="Disordered" evidence="2">
    <location>
        <begin position="1251"/>
        <end position="1271"/>
    </location>
</feature>
<dbReference type="GO" id="GO:0005634">
    <property type="term" value="C:nucleus"/>
    <property type="evidence" value="ECO:0007669"/>
    <property type="project" value="UniProtKB-SubCell"/>
</dbReference>
<dbReference type="InterPro" id="IPR006849">
    <property type="entry name" value="Elp1"/>
</dbReference>
<proteinExistence type="inferred from homology"/>
<dbReference type="GO" id="GO:0033588">
    <property type="term" value="C:elongator holoenzyme complex"/>
    <property type="evidence" value="ECO:0007669"/>
    <property type="project" value="InterPro"/>
</dbReference>
<keyword evidence="1" id="KW-0963">Cytoplasm</keyword>
<accession>A0A9C7UPU5</accession>
<evidence type="ECO:0000313" key="7">
    <source>
        <dbReference type="Proteomes" id="UP001061958"/>
    </source>
</evidence>
<dbReference type="Proteomes" id="UP001061958">
    <property type="component" value="Unassembled WGS sequence"/>
</dbReference>
<evidence type="ECO:0000256" key="1">
    <source>
        <dbReference type="PIRNR" id="PIRNR017233"/>
    </source>
</evidence>
<feature type="domain" description="ELP1 first N-terminal beta-propeller" evidence="3">
    <location>
        <begin position="79"/>
        <end position="185"/>
    </location>
</feature>
<feature type="domain" description="ELP1 alpha-solenoid" evidence="4">
    <location>
        <begin position="768"/>
        <end position="834"/>
    </location>
</feature>
<feature type="domain" description="ELP1 three-helical bundle" evidence="5">
    <location>
        <begin position="1157"/>
        <end position="1325"/>
    </location>
</feature>
<feature type="domain" description="ELP1 first N-terminal beta-propeller" evidence="3">
    <location>
        <begin position="201"/>
        <end position="335"/>
    </location>
</feature>
<comment type="similarity">
    <text evidence="1">Belongs to the ELP1/IKA1 family.</text>
</comment>
<reference evidence="6" key="1">
    <citation type="journal article" date="2022" name="Proc. Natl. Acad. Sci. U.S.A.">
        <title>Life cycle and functional genomics of the unicellular red alga Galdieria for elucidating algal and plant evolution and industrial use.</title>
        <authorList>
            <person name="Hirooka S."/>
            <person name="Itabashi T."/>
            <person name="Ichinose T.M."/>
            <person name="Onuma R."/>
            <person name="Fujiwara T."/>
            <person name="Yamashita S."/>
            <person name="Jong L.W."/>
            <person name="Tomita R."/>
            <person name="Iwane A.H."/>
            <person name="Miyagishima S.Y."/>
        </authorList>
    </citation>
    <scope>NUCLEOTIDE SEQUENCE</scope>
    <source>
        <strain evidence="6">NBRC 102759</strain>
    </source>
</reference>
<dbReference type="SUPFAM" id="SSF50978">
    <property type="entry name" value="WD40 repeat-like"/>
    <property type="match status" value="1"/>
</dbReference>
<evidence type="ECO:0000259" key="3">
    <source>
        <dbReference type="Pfam" id="PF04762"/>
    </source>
</evidence>
<dbReference type="InterPro" id="IPR056167">
    <property type="entry name" value="A-sol_ELP1"/>
</dbReference>
<comment type="caution">
    <text evidence="6">The sequence shown here is derived from an EMBL/GenBank/DDBJ whole genome shotgun (WGS) entry which is preliminary data.</text>
</comment>
<dbReference type="OrthoDB" id="4075at2759"/>
<dbReference type="PANTHER" id="PTHR12747">
    <property type="entry name" value="ELONGATOR COMPLEX PROTEIN 1"/>
    <property type="match status" value="1"/>
</dbReference>
<dbReference type="Pfam" id="PF23936">
    <property type="entry name" value="HB_ELP1"/>
    <property type="match status" value="1"/>
</dbReference>
<organism evidence="6 7">
    <name type="scientific">Galdieria partita</name>
    <dbReference type="NCBI Taxonomy" id="83374"/>
    <lineage>
        <taxon>Eukaryota</taxon>
        <taxon>Rhodophyta</taxon>
        <taxon>Bangiophyceae</taxon>
        <taxon>Galdieriales</taxon>
        <taxon>Galdieriaceae</taxon>
        <taxon>Galdieria</taxon>
    </lineage>
</organism>
<gene>
    <name evidence="6" type="ORF">GpartN1_g2658.t1</name>
</gene>
<keyword evidence="7" id="KW-1185">Reference proteome</keyword>
<dbReference type="PIRSF" id="PIRSF017233">
    <property type="entry name" value="IKAP"/>
    <property type="match status" value="1"/>
</dbReference>
<sequence length="1349" mass="155653">MQNLVCRHISSTLINESDCTIQFLSCLQVSKHAIFTLAIESNGEDSCSIFLFASQQLSSTFESGLVWGLSKCSFVKAHIVDCKSTNRISGFLYLEEIDTVILSLGSGEIFQIPCLFNYPTNNTRRDVLLEGFGQVETIGMFPQGIHSMKSSPDGEVLCLLTGKSQVQIVFMATEDWVILSQQDIGSLEDCDGLSQLESFPNAWNISWRSDGAFVSITYPIGSTNKIRLQTFRRERFTLESSCEEVWESNSCCIDWQPRIGGAIAAHLSNESIIRFYETNGLSLRRLYLETEIYGKQLQWSEQCHILVCGDETRIRIFCHSNYHWYLKQEWIFSELGEIAVFQIVQDKVVTDRHILYVLTTNGRMFCFVFQWQFDICKKPCEDDCYLAAIDGNEIAITILSQQIIPAPLCSLVLVCSCSVQRVELDSKGGCLALLSNGTMEYFSYSVIMKTACESDQVTWTKGKQLENSLDKIYKESKKQHNPTKCCQSRYLLPLCIEQKRGLVWKALALRPVLYSDEDISLRILMMGERLQMYLCSCQQGKWDYQLELSYEEFRKVNQMEKVCLDVQPVISKEDSCSQIRVVCLFENSISLRDLMECDRKDYWNVSLQALGLRGSQIVRWRSIDLKKGVKESNMNHMAILFLDDHGRLWMATPLGSMSKSSNESSLFLLISEECVDFEVISDFVFFTSRLHKLYSYPMNSILHVFEENTFTTEIYRKLEWNEKQIDCRPIDRFSRIVSFITDKTAKRNNCLILQAPRGNLECVVPRVVIQSIVERHIEHGSYREAYSLCRRHRLPMDILVEKNPERFKENILDFIKQFKDPEHLNTFVSMLGSEQQDIIRNEWCNMLIEALQQLSFEPKYRYPLICAFLQKKPPDVCGALQVLQLDRTTAHSTEVAWMEDLMDFLLLLTKDSVLVFREALGLYDLSLAALVVERASDLDPAYYGALLQRLNDNCSEKQKYLIDLELGNMESALRHLFAFSTFPTDSDAVIEFAIQHQLFPLACSLFAEYPEMLNRVREAYAYHLSQQGQHLEAACFYSLIKQDDLARDEYKRACVWQLVIYLGYKLLWKRLSSSDEDVKHRTDGRKDRLNLDQDFVAEIESLVEYLKLNGKGKEAAFMMVDYLNDPKSALEQLIHMEEWLDAISILGRIPLQELGNIVQTIWQPALINAVQEHCEEYKEIANKMRYNCERLKQVRCMKENINTMEDESMNAYLEEEVLSESDASSQSASSLGEWTMSSDTSKASLYSLLSKKGQRRKAKKKKKSKKIKPGDPREEEYLVDYLPKMIPSSTEWDVLNQLLQCLIGMCMEKEAHKLYEVMKQFASVVQGLPEDIAGRNRFVELFQEWKCLE</sequence>